<dbReference type="Pfam" id="PF01535">
    <property type="entry name" value="PPR"/>
    <property type="match status" value="2"/>
</dbReference>
<dbReference type="InterPro" id="IPR011990">
    <property type="entry name" value="TPR-like_helical_dom_sf"/>
</dbReference>
<evidence type="ECO:0000256" key="3">
    <source>
        <dbReference type="PROSITE-ProRule" id="PRU00708"/>
    </source>
</evidence>
<feature type="repeat" description="PPR" evidence="3">
    <location>
        <begin position="581"/>
        <end position="615"/>
    </location>
</feature>
<dbReference type="Pfam" id="PF13812">
    <property type="entry name" value="PPR_3"/>
    <property type="match status" value="1"/>
</dbReference>
<proteinExistence type="inferred from homology"/>
<feature type="repeat" description="PPR" evidence="3">
    <location>
        <begin position="221"/>
        <end position="255"/>
    </location>
</feature>
<dbReference type="eggNOG" id="KOG4197">
    <property type="taxonomic scope" value="Eukaryota"/>
</dbReference>
<keyword evidence="2" id="KW-0677">Repeat</keyword>
<feature type="repeat" description="PPR" evidence="3">
    <location>
        <begin position="364"/>
        <end position="398"/>
    </location>
</feature>
<dbReference type="NCBIfam" id="TIGR00756">
    <property type="entry name" value="PPR"/>
    <property type="match status" value="8"/>
</dbReference>
<dbReference type="EMBL" id="CM002869">
    <property type="protein sequence ID" value="KFK43634.1"/>
    <property type="molecule type" value="Genomic_DNA"/>
</dbReference>
<feature type="repeat" description="PPR" evidence="3">
    <location>
        <begin position="511"/>
        <end position="545"/>
    </location>
</feature>
<organism evidence="4 5">
    <name type="scientific">Arabis alpina</name>
    <name type="common">Alpine rock-cress</name>
    <dbReference type="NCBI Taxonomy" id="50452"/>
    <lineage>
        <taxon>Eukaryota</taxon>
        <taxon>Viridiplantae</taxon>
        <taxon>Streptophyta</taxon>
        <taxon>Embryophyta</taxon>
        <taxon>Tracheophyta</taxon>
        <taxon>Spermatophyta</taxon>
        <taxon>Magnoliopsida</taxon>
        <taxon>eudicotyledons</taxon>
        <taxon>Gunneridae</taxon>
        <taxon>Pentapetalae</taxon>
        <taxon>rosids</taxon>
        <taxon>malvids</taxon>
        <taxon>Brassicales</taxon>
        <taxon>Brassicaceae</taxon>
        <taxon>Arabideae</taxon>
        <taxon>Arabis</taxon>
    </lineage>
</organism>
<feature type="repeat" description="PPR" evidence="3">
    <location>
        <begin position="446"/>
        <end position="480"/>
    </location>
</feature>
<dbReference type="Gramene" id="KFK43634">
    <property type="protein sequence ID" value="KFK43634"/>
    <property type="gene ID" value="AALP_AA1G151900"/>
</dbReference>
<dbReference type="OMA" id="YTIMINT"/>
<dbReference type="GO" id="GO:0009793">
    <property type="term" value="P:embryo development ending in seed dormancy"/>
    <property type="evidence" value="ECO:0007669"/>
    <property type="project" value="EnsemblPlants"/>
</dbReference>
<feature type="repeat" description="PPR" evidence="3">
    <location>
        <begin position="546"/>
        <end position="580"/>
    </location>
</feature>
<gene>
    <name evidence="4" type="ordered locus">AALP_Aa1g151900</name>
</gene>
<dbReference type="SUPFAM" id="SSF81901">
    <property type="entry name" value="HCP-like"/>
    <property type="match status" value="1"/>
</dbReference>
<keyword evidence="5" id="KW-1185">Reference proteome</keyword>
<evidence type="ECO:0000313" key="4">
    <source>
        <dbReference type="EMBL" id="KFK43634.1"/>
    </source>
</evidence>
<dbReference type="AlphaFoldDB" id="A0A087HND2"/>
<name>A0A087HND2_ARAAL</name>
<dbReference type="PROSITE" id="PS51375">
    <property type="entry name" value="PPR"/>
    <property type="match status" value="8"/>
</dbReference>
<dbReference type="PANTHER" id="PTHR47941">
    <property type="entry name" value="PENTATRICOPEPTIDE REPEAT-CONTAINING PROTEIN 3, MITOCHONDRIAL"/>
    <property type="match status" value="1"/>
</dbReference>
<evidence type="ECO:0000313" key="5">
    <source>
        <dbReference type="Proteomes" id="UP000029120"/>
    </source>
</evidence>
<feature type="repeat" description="PPR" evidence="3">
    <location>
        <begin position="329"/>
        <end position="363"/>
    </location>
</feature>
<reference evidence="5" key="1">
    <citation type="journal article" date="2015" name="Nat. Plants">
        <title>Genome expansion of Arabis alpina linked with retrotransposition and reduced symmetric DNA methylation.</title>
        <authorList>
            <person name="Willing E.M."/>
            <person name="Rawat V."/>
            <person name="Mandakova T."/>
            <person name="Maumus F."/>
            <person name="James G.V."/>
            <person name="Nordstroem K.J."/>
            <person name="Becker C."/>
            <person name="Warthmann N."/>
            <person name="Chica C."/>
            <person name="Szarzynska B."/>
            <person name="Zytnicki M."/>
            <person name="Albani M.C."/>
            <person name="Kiefer C."/>
            <person name="Bergonzi S."/>
            <person name="Castaings L."/>
            <person name="Mateos J.L."/>
            <person name="Berns M.C."/>
            <person name="Bujdoso N."/>
            <person name="Piofczyk T."/>
            <person name="de Lorenzo L."/>
            <person name="Barrero-Sicilia C."/>
            <person name="Mateos I."/>
            <person name="Piednoel M."/>
            <person name="Hagmann J."/>
            <person name="Chen-Min-Tao R."/>
            <person name="Iglesias-Fernandez R."/>
            <person name="Schuster S.C."/>
            <person name="Alonso-Blanco C."/>
            <person name="Roudier F."/>
            <person name="Carbonero P."/>
            <person name="Paz-Ares J."/>
            <person name="Davis S.J."/>
            <person name="Pecinka A."/>
            <person name="Quesneville H."/>
            <person name="Colot V."/>
            <person name="Lysak M.A."/>
            <person name="Weigel D."/>
            <person name="Coupland G."/>
            <person name="Schneeberger K."/>
        </authorList>
    </citation>
    <scope>NUCLEOTIDE SEQUENCE [LARGE SCALE GENOMIC DNA]</scope>
    <source>
        <strain evidence="5">cv. Pajares</strain>
    </source>
</reference>
<accession>A0A087HND2</accession>
<dbReference type="Gene3D" id="1.25.40.10">
    <property type="entry name" value="Tetratricopeptide repeat domain"/>
    <property type="match status" value="5"/>
</dbReference>
<feature type="repeat" description="PPR" evidence="3">
    <location>
        <begin position="294"/>
        <end position="328"/>
    </location>
</feature>
<dbReference type="OrthoDB" id="185373at2759"/>
<dbReference type="Pfam" id="PF13041">
    <property type="entry name" value="PPR_2"/>
    <property type="match status" value="4"/>
</dbReference>
<evidence type="ECO:0008006" key="6">
    <source>
        <dbReference type="Google" id="ProtNLM"/>
    </source>
</evidence>
<evidence type="ECO:0000256" key="1">
    <source>
        <dbReference type="ARBA" id="ARBA00007626"/>
    </source>
</evidence>
<sequence length="629" mass="70430">MRVFPIRLLSHVRGSIRRVPSSRLYVVPALALTNHTISHSEQVKEGNGACPSVKAYAAVIRIVCSWGLDSKLNPFLVELVRKGDEGRGFSVMDLLNAIGEAEEDGKLSFLLLSRVSSALVKAYANLEMFDEAIDMFWEIERLGLDADALSYVIVVDALHRNKDIEGVEKFLSRLLNSKTRNPCAFYMSFIEGLCVYQMTSIAYLLLQPLRDAGILVDNRDLAIVYRKVVRGFCNEMNVEDAQSVVLDMEECGVDPDVYVYSAIIEGHRRNMNMGKFSEAYVLFKEFRDMNISLDRVCYNVVFGALGKLGEVEEAIKLFREMKDKGIAPDVVNYTTLIGGCCLHGRCSDAFDLMIEMEGTGKAPDIVIYNVLAGGLARNGLAEEAFETLKVMEAQGVKPTSVTYNMVIKGLIAAGIKPDLVTYTVLLSNSPKLDMRRAIKALDVKPDVVYYTIMINTYYRLNKPNEAYALFEDMKRRKVMPDVVTYTVLLNNSQELDMKMKRDMEACDVRPDVLYYTVLIDRQCKNEDFKGAKRTFNQMIESGVEPDSAPYTALIAGCCKIGNLKEARRIFDLMIESGVKPDVVSYTALIAGCFRNGSVHMGETLMQEMLDKGIKPTKDSRAIIHYASKS</sequence>
<evidence type="ECO:0000256" key="2">
    <source>
        <dbReference type="ARBA" id="ARBA00022737"/>
    </source>
</evidence>
<protein>
    <recommendedName>
        <fullName evidence="6">Pentacotripeptide-repeat region of PRORP domain-containing protein</fullName>
    </recommendedName>
</protein>
<dbReference type="InterPro" id="IPR002885">
    <property type="entry name" value="PPR_rpt"/>
</dbReference>
<comment type="similarity">
    <text evidence="1">Belongs to the PPR family. P subfamily.</text>
</comment>
<dbReference type="Proteomes" id="UP000029120">
    <property type="component" value="Chromosome 1"/>
</dbReference>